<sequence length="264" mass="29596">MQDTDLQKDIQLVAECGPIRVWSLVVTILGDLCQRPEDFLPGRTLNMLVERLGINNQALRVALHRLRRDGWIRTERDGRASNYFLSDQGRAMTQSVRNQVYTPTPTRNIPIRMVMAAPSVPAADFADLLPDDAMSLSARVALVADTDSQFDDCLVTAFSPQTLPNWAIDTIAPPDLCSEYTQLHSAVTQMLNRPIPASLADRTALRLVILHHWRRLILRQNVLADILMPADWAGSNAREAVMSALERYARPDLQTLRAMQDGND</sequence>
<dbReference type="PIRSF" id="PIRSF020623">
    <property type="entry name" value="PaaX"/>
    <property type="match status" value="1"/>
</dbReference>
<dbReference type="Gene3D" id="1.20.58.1460">
    <property type="match status" value="1"/>
</dbReference>
<dbReference type="PANTHER" id="PTHR30319">
    <property type="entry name" value="PHENYLACETIC ACID REGULATOR-RELATED TRANSCRIPTIONAL REPRESSOR"/>
    <property type="match status" value="1"/>
</dbReference>
<dbReference type="AlphaFoldDB" id="A0A1I4TCT3"/>
<dbReference type="Pfam" id="PF07848">
    <property type="entry name" value="PaaX"/>
    <property type="match status" value="1"/>
</dbReference>
<name>A0A1I4TCT3_9RHOB</name>
<dbReference type="GO" id="GO:0006351">
    <property type="term" value="P:DNA-templated transcription"/>
    <property type="evidence" value="ECO:0007669"/>
    <property type="project" value="InterPro"/>
</dbReference>
<evidence type="ECO:0000313" key="4">
    <source>
        <dbReference type="Proteomes" id="UP000199144"/>
    </source>
</evidence>
<dbReference type="RefSeq" id="WP_165610141.1">
    <property type="nucleotide sequence ID" value="NZ_FOTQ01000015.1"/>
</dbReference>
<feature type="domain" description="Transcriptional repressor PaaX-like N-terminal" evidence="1">
    <location>
        <begin position="22"/>
        <end position="89"/>
    </location>
</feature>
<dbReference type="InterPro" id="IPR011965">
    <property type="entry name" value="PaaX_trns_reg"/>
</dbReference>
<dbReference type="InterPro" id="IPR013225">
    <property type="entry name" value="PaaX_C"/>
</dbReference>
<dbReference type="Pfam" id="PF08223">
    <property type="entry name" value="PaaX_C"/>
    <property type="match status" value="1"/>
</dbReference>
<evidence type="ECO:0000313" key="3">
    <source>
        <dbReference type="EMBL" id="SFM74367.1"/>
    </source>
</evidence>
<dbReference type="Gene3D" id="1.10.10.10">
    <property type="entry name" value="Winged helix-like DNA-binding domain superfamily/Winged helix DNA-binding domain"/>
    <property type="match status" value="1"/>
</dbReference>
<dbReference type="Gene3D" id="3.30.70.2670">
    <property type="match status" value="1"/>
</dbReference>
<dbReference type="STRING" id="254406.SAMN04488042_11515"/>
<evidence type="ECO:0000259" key="1">
    <source>
        <dbReference type="Pfam" id="PF07848"/>
    </source>
</evidence>
<evidence type="ECO:0000259" key="2">
    <source>
        <dbReference type="Pfam" id="PF08223"/>
    </source>
</evidence>
<dbReference type="InterPro" id="IPR036390">
    <property type="entry name" value="WH_DNA-bd_sf"/>
</dbReference>
<reference evidence="3 4" key="1">
    <citation type="submission" date="2016-10" db="EMBL/GenBank/DDBJ databases">
        <authorList>
            <person name="de Groot N.N."/>
        </authorList>
    </citation>
    <scope>NUCLEOTIDE SEQUENCE [LARGE SCALE GENOMIC DNA]</scope>
    <source>
        <strain evidence="3 4">DSM 15283</strain>
    </source>
</reference>
<keyword evidence="4" id="KW-1185">Reference proteome</keyword>
<accession>A0A1I4TCT3</accession>
<dbReference type="Proteomes" id="UP000199144">
    <property type="component" value="Unassembled WGS sequence"/>
</dbReference>
<proteinExistence type="predicted"/>
<organism evidence="3 4">
    <name type="scientific">Shimia aestuarii</name>
    <dbReference type="NCBI Taxonomy" id="254406"/>
    <lineage>
        <taxon>Bacteria</taxon>
        <taxon>Pseudomonadati</taxon>
        <taxon>Pseudomonadota</taxon>
        <taxon>Alphaproteobacteria</taxon>
        <taxon>Rhodobacterales</taxon>
        <taxon>Roseobacteraceae</taxon>
    </lineage>
</organism>
<dbReference type="InterPro" id="IPR036388">
    <property type="entry name" value="WH-like_DNA-bd_sf"/>
</dbReference>
<gene>
    <name evidence="3" type="ORF">SAMN04488042_11515</name>
</gene>
<dbReference type="SUPFAM" id="SSF46785">
    <property type="entry name" value="Winged helix' DNA-binding domain"/>
    <property type="match status" value="1"/>
</dbReference>
<dbReference type="InterPro" id="IPR012906">
    <property type="entry name" value="PaaX-like_N"/>
</dbReference>
<dbReference type="EMBL" id="FOTQ01000015">
    <property type="protein sequence ID" value="SFM74367.1"/>
    <property type="molecule type" value="Genomic_DNA"/>
</dbReference>
<protein>
    <submittedName>
        <fullName evidence="3">Transcriptional regulator, PaaX family</fullName>
    </submittedName>
</protein>
<dbReference type="PANTHER" id="PTHR30319:SF1">
    <property type="entry name" value="TRANSCRIPTIONAL REPRESSOR PAAX"/>
    <property type="match status" value="1"/>
</dbReference>
<feature type="domain" description="Transcriptional repressor PaaX-like C-terminal" evidence="2">
    <location>
        <begin position="178"/>
        <end position="250"/>
    </location>
</feature>